<dbReference type="InterPro" id="IPR052345">
    <property type="entry name" value="Rad_response_metalloprotease"/>
</dbReference>
<evidence type="ECO:0000313" key="2">
    <source>
        <dbReference type="EMBL" id="OVE48754.1"/>
    </source>
</evidence>
<gene>
    <name evidence="2" type="ORF">CBW21_09415</name>
</gene>
<sequence>METIQLSSRVLDWAALQADLTLYDLAHEISKRDAERIVNGILTNAQVIKFAKKTRVALGDLFLDEPPPPRKLPIADFRTVQFASPLGKDFFETFDDIEYKQLWYRERLSSDGVEPLDFVGKFHRDRPAPSVIADDMRAVLDFYLGYLKSLRNAGEVFSFLAEQCEKKGILIFKNGVVGNKTKRSLSVGEFRGFVLADNVAPAIFINGADAPAAWVFTLAHELAHLWLGHSGVSDSLPESDSGVERYCNSVAAEFLVPAESFFMSWNSLGGLGDISKIESVRKEFKVSGLVIARRALDLGVIDYDIYNKFYDIAKFNRGSEESGGDFYRTLAVRNSKKFSKEVANLAISGQITLGQAGRLLNTNPNNVVKFYARQNAISI</sequence>
<keyword evidence="3" id="KW-1185">Reference proteome</keyword>
<proteinExistence type="predicted"/>
<dbReference type="PANTHER" id="PTHR43236:SF2">
    <property type="entry name" value="BLL0069 PROTEIN"/>
    <property type="match status" value="1"/>
</dbReference>
<accession>A0A202BB39</accession>
<evidence type="ECO:0000313" key="3">
    <source>
        <dbReference type="Proteomes" id="UP000196342"/>
    </source>
</evidence>
<feature type="domain" description="IrrE N-terminal-like" evidence="1">
    <location>
        <begin position="164"/>
        <end position="294"/>
    </location>
</feature>
<name>A0A202BB39_CHRVL</name>
<evidence type="ECO:0000259" key="1">
    <source>
        <dbReference type="Pfam" id="PF06114"/>
    </source>
</evidence>
<dbReference type="AlphaFoldDB" id="A0A202BB39"/>
<dbReference type="PANTHER" id="PTHR43236">
    <property type="entry name" value="ANTITOXIN HIGA1"/>
    <property type="match status" value="1"/>
</dbReference>
<dbReference type="RefSeq" id="WP_087697759.1">
    <property type="nucleotide sequence ID" value="NZ_JABXOB010000015.1"/>
</dbReference>
<dbReference type="InterPro" id="IPR010359">
    <property type="entry name" value="IrrE_HExxH"/>
</dbReference>
<dbReference type="Gene3D" id="1.10.10.2910">
    <property type="match status" value="1"/>
</dbReference>
<dbReference type="Proteomes" id="UP000196342">
    <property type="component" value="Unassembled WGS sequence"/>
</dbReference>
<organism evidence="2 3">
    <name type="scientific">Chromobacterium violaceum</name>
    <dbReference type="NCBI Taxonomy" id="536"/>
    <lineage>
        <taxon>Bacteria</taxon>
        <taxon>Pseudomonadati</taxon>
        <taxon>Pseudomonadota</taxon>
        <taxon>Betaproteobacteria</taxon>
        <taxon>Neisseriales</taxon>
        <taxon>Chromobacteriaceae</taxon>
        <taxon>Chromobacterium</taxon>
    </lineage>
</organism>
<dbReference type="EMBL" id="NHOO01000006">
    <property type="protein sequence ID" value="OVE48754.1"/>
    <property type="molecule type" value="Genomic_DNA"/>
</dbReference>
<protein>
    <recommendedName>
        <fullName evidence="1">IrrE N-terminal-like domain-containing protein</fullName>
    </recommendedName>
</protein>
<comment type="caution">
    <text evidence="2">The sequence shown here is derived from an EMBL/GenBank/DDBJ whole genome shotgun (WGS) entry which is preliminary data.</text>
</comment>
<reference evidence="2 3" key="1">
    <citation type="submission" date="2017-05" db="EMBL/GenBank/DDBJ databases">
        <title>Chromobacterium violaceum GHPS1 isolated from Hydrocarbon polluted soil in French Guiana display an awesome secondary metabolite arsenal and a battery of drug and heavy-metal-resistance and detoxification of xenobiotics proteins.</title>
        <authorList>
            <person name="Belbahri L."/>
        </authorList>
    </citation>
    <scope>NUCLEOTIDE SEQUENCE [LARGE SCALE GENOMIC DNA]</scope>
    <source>
        <strain evidence="2 3">GHPS1</strain>
    </source>
</reference>
<dbReference type="Pfam" id="PF06114">
    <property type="entry name" value="Peptidase_M78"/>
    <property type="match status" value="1"/>
</dbReference>